<dbReference type="GO" id="GO:0016020">
    <property type="term" value="C:membrane"/>
    <property type="evidence" value="ECO:0007669"/>
    <property type="project" value="UniProtKB-SubCell"/>
</dbReference>
<evidence type="ECO:0000313" key="7">
    <source>
        <dbReference type="EMBL" id="KAG0483989.1"/>
    </source>
</evidence>
<proteinExistence type="predicted"/>
<feature type="transmembrane region" description="Helical" evidence="5">
    <location>
        <begin position="176"/>
        <end position="193"/>
    </location>
</feature>
<keyword evidence="3 5" id="KW-1133">Transmembrane helix</keyword>
<reference evidence="7 8" key="1">
    <citation type="journal article" date="2020" name="Nat. Food">
        <title>A phased Vanilla planifolia genome enables genetic improvement of flavour and production.</title>
        <authorList>
            <person name="Hasing T."/>
            <person name="Tang H."/>
            <person name="Brym M."/>
            <person name="Khazi F."/>
            <person name="Huang T."/>
            <person name="Chambers A.H."/>
        </authorList>
    </citation>
    <scope>NUCLEOTIDE SEQUENCE [LARGE SCALE GENOMIC DNA]</scope>
    <source>
        <tissue evidence="7">Leaf</tissue>
    </source>
</reference>
<dbReference type="OrthoDB" id="342281at2759"/>
<dbReference type="GO" id="GO:0043495">
    <property type="term" value="F:protein-membrane adaptor activity"/>
    <property type="evidence" value="ECO:0007669"/>
    <property type="project" value="TreeGrafter"/>
</dbReference>
<evidence type="ECO:0000256" key="4">
    <source>
        <dbReference type="ARBA" id="ARBA00023136"/>
    </source>
</evidence>
<dbReference type="AlphaFoldDB" id="A0A835R858"/>
<protein>
    <recommendedName>
        <fullName evidence="6">SUN domain-containing protein</fullName>
    </recommendedName>
</protein>
<dbReference type="Pfam" id="PF07738">
    <property type="entry name" value="Sad1_UNC"/>
    <property type="match status" value="1"/>
</dbReference>
<gene>
    <name evidence="7" type="ORF">HPP92_012073</name>
</gene>
<dbReference type="Proteomes" id="UP000639772">
    <property type="component" value="Unassembled WGS sequence"/>
</dbReference>
<dbReference type="InterPro" id="IPR012919">
    <property type="entry name" value="SUN_dom"/>
</dbReference>
<evidence type="ECO:0000256" key="5">
    <source>
        <dbReference type="SAM" id="Phobius"/>
    </source>
</evidence>
<dbReference type="PANTHER" id="PTHR12911:SF8">
    <property type="entry name" value="KLAROID PROTEIN-RELATED"/>
    <property type="match status" value="1"/>
</dbReference>
<name>A0A835R858_VANPL</name>
<evidence type="ECO:0000256" key="3">
    <source>
        <dbReference type="ARBA" id="ARBA00022989"/>
    </source>
</evidence>
<dbReference type="InterPro" id="IPR045119">
    <property type="entry name" value="SUN1-5"/>
</dbReference>
<dbReference type="GO" id="GO:0005635">
    <property type="term" value="C:nuclear envelope"/>
    <property type="evidence" value="ECO:0007669"/>
    <property type="project" value="UniProtKB-ARBA"/>
</dbReference>
<dbReference type="EMBL" id="JADCNM010000005">
    <property type="protein sequence ID" value="KAG0483989.1"/>
    <property type="molecule type" value="Genomic_DNA"/>
</dbReference>
<dbReference type="PROSITE" id="PS51469">
    <property type="entry name" value="SUN"/>
    <property type="match status" value="1"/>
</dbReference>
<comment type="caution">
    <text evidence="7">The sequence shown here is derived from an EMBL/GenBank/DDBJ whole genome shotgun (WGS) entry which is preliminary data.</text>
</comment>
<evidence type="ECO:0000256" key="2">
    <source>
        <dbReference type="ARBA" id="ARBA00022692"/>
    </source>
</evidence>
<feature type="domain" description="SUN" evidence="6">
    <location>
        <begin position="340"/>
        <end position="507"/>
    </location>
</feature>
<dbReference type="Gene3D" id="2.60.120.260">
    <property type="entry name" value="Galactose-binding domain-like"/>
    <property type="match status" value="1"/>
</dbReference>
<evidence type="ECO:0000259" key="6">
    <source>
        <dbReference type="PROSITE" id="PS51469"/>
    </source>
</evidence>
<sequence length="515" mass="58277">MPIQNNVLDRAAAWFACAAVLLTSHLDFRVLQPTPSLDYEFWCISETEGIHRKIMSYSVAEIKHSNPNSNINAAFSYDTSSNASTRRRTIVMVDKTSKDGLLTRRGENGAPIDKLIYSGKELSHTIRGETLLERPRDAHLRKGLIAASIPSKRRKSINRQLKPTWQIVFRSIMKNVLLLAALLFFGLVIWRWTTEAGRGVNPSFSTFNFDVRISEVELSLKEATKQFQVQMEFVDKKIGSEISLLEREVKKQVEERGAFIWNELKNLKDKTDDLAMSFTRLEDMNLLSKEKFGKLWNELEIRQSIDLDQIRKLAREIVQKEIEKHAADGLGMLDYALASGGARVRKHSAPYAVRKPSSWLAAAKFNSNIHSKAHKMLEPSFGEPGQCFAFLGSSGFVEVRLRTEIIPEAVTLEHVSKSVAYDRSSAPKNCRVSGWLEGPNNDPSLQAYKMLVLTEFTYDLEKSNAQTFPVTMAESGIINMVRLDFSSNHGNSDLTCIYRFRVHGHEPDSFLTVAK</sequence>
<evidence type="ECO:0000313" key="8">
    <source>
        <dbReference type="Proteomes" id="UP000639772"/>
    </source>
</evidence>
<accession>A0A835R858</accession>
<evidence type="ECO:0000256" key="1">
    <source>
        <dbReference type="ARBA" id="ARBA00004370"/>
    </source>
</evidence>
<dbReference type="PANTHER" id="PTHR12911">
    <property type="entry name" value="SAD1/UNC-84-LIKE PROTEIN-RELATED"/>
    <property type="match status" value="1"/>
</dbReference>
<organism evidence="7 8">
    <name type="scientific">Vanilla planifolia</name>
    <name type="common">Vanilla</name>
    <dbReference type="NCBI Taxonomy" id="51239"/>
    <lineage>
        <taxon>Eukaryota</taxon>
        <taxon>Viridiplantae</taxon>
        <taxon>Streptophyta</taxon>
        <taxon>Embryophyta</taxon>
        <taxon>Tracheophyta</taxon>
        <taxon>Spermatophyta</taxon>
        <taxon>Magnoliopsida</taxon>
        <taxon>Liliopsida</taxon>
        <taxon>Asparagales</taxon>
        <taxon>Orchidaceae</taxon>
        <taxon>Vanilloideae</taxon>
        <taxon>Vanilleae</taxon>
        <taxon>Vanilla</taxon>
    </lineage>
</organism>
<keyword evidence="2 5" id="KW-0812">Transmembrane</keyword>
<comment type="subcellular location">
    <subcellularLocation>
        <location evidence="1">Membrane</location>
    </subcellularLocation>
</comment>
<keyword evidence="4 5" id="KW-0472">Membrane</keyword>